<dbReference type="InterPro" id="IPR020861">
    <property type="entry name" value="Triosephosphate_isomerase_AS"/>
</dbReference>
<dbReference type="NCBIfam" id="TIGR00419">
    <property type="entry name" value="tim"/>
    <property type="match status" value="1"/>
</dbReference>
<reference evidence="8 9" key="2">
    <citation type="submission" date="2018-11" db="EMBL/GenBank/DDBJ databases">
        <authorList>
            <consortium name="Pathogen Informatics"/>
        </authorList>
    </citation>
    <scope>NUCLEOTIDE SEQUENCE [LARGE SCALE GENOMIC DNA]</scope>
</reference>
<organism evidence="10">
    <name type="scientific">Taenia asiatica</name>
    <name type="common">Asian tapeworm</name>
    <dbReference type="NCBI Taxonomy" id="60517"/>
    <lineage>
        <taxon>Eukaryota</taxon>
        <taxon>Metazoa</taxon>
        <taxon>Spiralia</taxon>
        <taxon>Lophotrochozoa</taxon>
        <taxon>Platyhelminthes</taxon>
        <taxon>Cestoda</taxon>
        <taxon>Eucestoda</taxon>
        <taxon>Cyclophyllidea</taxon>
        <taxon>Taeniidae</taxon>
        <taxon>Taenia</taxon>
    </lineage>
</organism>
<dbReference type="OrthoDB" id="6715177at2759"/>
<dbReference type="InterPro" id="IPR000652">
    <property type="entry name" value="Triosephosphate_isomerase"/>
</dbReference>
<dbReference type="GO" id="GO:0046166">
    <property type="term" value="P:glyceraldehyde-3-phosphate biosynthetic process"/>
    <property type="evidence" value="ECO:0007669"/>
    <property type="project" value="TreeGrafter"/>
</dbReference>
<dbReference type="EMBL" id="UYRS01018923">
    <property type="protein sequence ID" value="VDK41241.1"/>
    <property type="molecule type" value="Genomic_DNA"/>
</dbReference>
<keyword evidence="6 7" id="KW-0413">Isomerase</keyword>
<dbReference type="HAMAP" id="MF_00147_B">
    <property type="entry name" value="TIM_B"/>
    <property type="match status" value="1"/>
</dbReference>
<accession>A0A0R3WDP8</accession>
<comment type="similarity">
    <text evidence="2 7">Belongs to the triosephosphate isomerase family.</text>
</comment>
<dbReference type="AlphaFoldDB" id="A0A0R3WDP8"/>
<comment type="catalytic activity">
    <reaction evidence="7">
        <text>D-glyceraldehyde 3-phosphate = dihydroxyacetone phosphate</text>
        <dbReference type="Rhea" id="RHEA:18585"/>
        <dbReference type="ChEBI" id="CHEBI:57642"/>
        <dbReference type="ChEBI" id="CHEBI:59776"/>
        <dbReference type="EC" id="5.3.1.1"/>
    </reaction>
</comment>
<name>A0A0R3WDP8_TAEAS</name>
<dbReference type="InterPro" id="IPR013785">
    <property type="entry name" value="Aldolase_TIM"/>
</dbReference>
<dbReference type="EC" id="5.3.1.1" evidence="7"/>
<dbReference type="GO" id="GO:0006096">
    <property type="term" value="P:glycolytic process"/>
    <property type="evidence" value="ECO:0007669"/>
    <property type="project" value="UniProtKB-UniPathway"/>
</dbReference>
<evidence type="ECO:0000313" key="9">
    <source>
        <dbReference type="Proteomes" id="UP000282613"/>
    </source>
</evidence>
<sequence>MTRKLFVGGNWKMNGSYSHINTFFDTLQKADTDPNAGNVLYRNWCSRLLLEASNCGTLINTEMIKDCGCEWVILGHSERRHIFGESNELIGEKVKHALDSGLNVIPCIGELLSEREAGKTDDVCFAQMDAIAKNVPSKEAWDKVVIAYEPVWAIGTGKTATPAQAQEVHKVVRDWIRKHVDAGIADKVRILYGGSVTASNAKDLGAQPDVDGFLVGGASLKPDFVTIINARR</sequence>
<comment type="pathway">
    <text evidence="7">Carbohydrate biosynthesis; gluconeogenesis.</text>
</comment>
<dbReference type="PROSITE" id="PS51440">
    <property type="entry name" value="TIM_2"/>
    <property type="match status" value="1"/>
</dbReference>
<dbReference type="GO" id="GO:0005829">
    <property type="term" value="C:cytosol"/>
    <property type="evidence" value="ECO:0007669"/>
    <property type="project" value="TreeGrafter"/>
</dbReference>
<comment type="pathway">
    <text evidence="1 7">Carbohydrate degradation; glycolysis; D-glyceraldehyde 3-phosphate from glycerone phosphate: step 1/1.</text>
</comment>
<keyword evidence="7" id="KW-0324">Glycolysis</keyword>
<dbReference type="UniPathway" id="UPA00138"/>
<dbReference type="SUPFAM" id="SSF51351">
    <property type="entry name" value="Triosephosphate isomerase (TIM)"/>
    <property type="match status" value="1"/>
</dbReference>
<gene>
    <name evidence="8" type="ORF">TASK_LOCUS8901</name>
</gene>
<dbReference type="InterPro" id="IPR022896">
    <property type="entry name" value="TrioseP_Isoase_bac/euk"/>
</dbReference>
<dbReference type="PANTHER" id="PTHR21139:SF2">
    <property type="entry name" value="TRIOSEPHOSPHATE ISOMERASE"/>
    <property type="match status" value="1"/>
</dbReference>
<dbReference type="GO" id="GO:0019563">
    <property type="term" value="P:glycerol catabolic process"/>
    <property type="evidence" value="ECO:0007669"/>
    <property type="project" value="TreeGrafter"/>
</dbReference>
<evidence type="ECO:0000256" key="1">
    <source>
        <dbReference type="ARBA" id="ARBA00004680"/>
    </source>
</evidence>
<evidence type="ECO:0000256" key="4">
    <source>
        <dbReference type="ARBA" id="ARBA00019397"/>
    </source>
</evidence>
<proteinExistence type="inferred from homology"/>
<keyword evidence="9" id="KW-1185">Reference proteome</keyword>
<dbReference type="Proteomes" id="UP000282613">
    <property type="component" value="Unassembled WGS sequence"/>
</dbReference>
<reference evidence="10" key="1">
    <citation type="submission" date="2017-02" db="UniProtKB">
        <authorList>
            <consortium name="WormBaseParasite"/>
        </authorList>
    </citation>
    <scope>IDENTIFICATION</scope>
</reference>
<evidence type="ECO:0000256" key="3">
    <source>
        <dbReference type="ARBA" id="ARBA00011738"/>
    </source>
</evidence>
<dbReference type="InterPro" id="IPR035990">
    <property type="entry name" value="TIM_sf"/>
</dbReference>
<dbReference type="GO" id="GO:0006094">
    <property type="term" value="P:gluconeogenesis"/>
    <property type="evidence" value="ECO:0007669"/>
    <property type="project" value="UniProtKB-UniPathway"/>
</dbReference>
<dbReference type="STRING" id="60517.A0A0R3WDP8"/>
<dbReference type="UniPathway" id="UPA00109">
    <property type="reaction ID" value="UER00189"/>
</dbReference>
<dbReference type="PANTHER" id="PTHR21139">
    <property type="entry name" value="TRIOSEPHOSPHATE ISOMERASE"/>
    <property type="match status" value="1"/>
</dbReference>
<evidence type="ECO:0000256" key="2">
    <source>
        <dbReference type="ARBA" id="ARBA00007422"/>
    </source>
</evidence>
<keyword evidence="5 7" id="KW-0312">Gluconeogenesis</keyword>
<evidence type="ECO:0000256" key="6">
    <source>
        <dbReference type="ARBA" id="ARBA00023235"/>
    </source>
</evidence>
<comment type="subunit">
    <text evidence="3">Homodimer.</text>
</comment>
<dbReference type="Gene3D" id="3.20.20.70">
    <property type="entry name" value="Aldolase class I"/>
    <property type="match status" value="1"/>
</dbReference>
<evidence type="ECO:0000313" key="8">
    <source>
        <dbReference type="EMBL" id="VDK41241.1"/>
    </source>
</evidence>
<evidence type="ECO:0000256" key="5">
    <source>
        <dbReference type="ARBA" id="ARBA00022432"/>
    </source>
</evidence>
<evidence type="ECO:0000256" key="7">
    <source>
        <dbReference type="RuleBase" id="RU363013"/>
    </source>
</evidence>
<dbReference type="Pfam" id="PF00121">
    <property type="entry name" value="TIM"/>
    <property type="match status" value="1"/>
</dbReference>
<dbReference type="GO" id="GO:0004807">
    <property type="term" value="F:triose-phosphate isomerase activity"/>
    <property type="evidence" value="ECO:0007669"/>
    <property type="project" value="UniProtKB-EC"/>
</dbReference>
<dbReference type="CDD" id="cd00311">
    <property type="entry name" value="TIM"/>
    <property type="match status" value="1"/>
</dbReference>
<dbReference type="WBParaSite" id="TASK_0000890001-mRNA-1">
    <property type="protein sequence ID" value="TASK_0000890001-mRNA-1"/>
    <property type="gene ID" value="TASK_0000890001"/>
</dbReference>
<dbReference type="PROSITE" id="PS00171">
    <property type="entry name" value="TIM_1"/>
    <property type="match status" value="1"/>
</dbReference>
<evidence type="ECO:0000313" key="10">
    <source>
        <dbReference type="WBParaSite" id="TASK_0000890001-mRNA-1"/>
    </source>
</evidence>
<protein>
    <recommendedName>
        <fullName evidence="4 7">Triosephosphate isomerase</fullName>
        <ecNumber evidence="7">5.3.1.1</ecNumber>
    </recommendedName>
</protein>